<keyword evidence="3" id="KW-1185">Reference proteome</keyword>
<accession>A0ABR4KCQ0</accession>
<comment type="caution">
    <text evidence="2">The sequence shown here is derived from an EMBL/GenBank/DDBJ whole genome shotgun (WGS) entry which is preliminary data.</text>
</comment>
<keyword evidence="1" id="KW-0472">Membrane</keyword>
<evidence type="ECO:0000313" key="2">
    <source>
        <dbReference type="EMBL" id="KAL2850066.1"/>
    </source>
</evidence>
<dbReference type="EMBL" id="JBFXLR010000021">
    <property type="protein sequence ID" value="KAL2850066.1"/>
    <property type="molecule type" value="Genomic_DNA"/>
</dbReference>
<reference evidence="2 3" key="1">
    <citation type="submission" date="2024-07" db="EMBL/GenBank/DDBJ databases">
        <title>Section-level genome sequencing and comparative genomics of Aspergillus sections Usti and Cavernicolus.</title>
        <authorList>
            <consortium name="Lawrence Berkeley National Laboratory"/>
            <person name="Nybo J.L."/>
            <person name="Vesth T.C."/>
            <person name="Theobald S."/>
            <person name="Frisvad J.C."/>
            <person name="Larsen T.O."/>
            <person name="Kjaerboelling I."/>
            <person name="Rothschild-Mancinelli K."/>
            <person name="Lyhne E.K."/>
            <person name="Kogle M.E."/>
            <person name="Barry K."/>
            <person name="Clum A."/>
            <person name="Na H."/>
            <person name="Ledsgaard L."/>
            <person name="Lin J."/>
            <person name="Lipzen A."/>
            <person name="Kuo A."/>
            <person name="Riley R."/>
            <person name="Mondo S."/>
            <person name="LaButti K."/>
            <person name="Haridas S."/>
            <person name="Pangalinan J."/>
            <person name="Salamov A.A."/>
            <person name="Simmons B.A."/>
            <person name="Magnuson J.K."/>
            <person name="Chen J."/>
            <person name="Drula E."/>
            <person name="Henrissat B."/>
            <person name="Wiebenga A."/>
            <person name="Lubbers R.J."/>
            <person name="Gomes A.C."/>
            <person name="Macurrencykelacurrency M.R."/>
            <person name="Stajich J."/>
            <person name="Grigoriev I.V."/>
            <person name="Mortensen U.H."/>
            <person name="De vries R.P."/>
            <person name="Baker S.E."/>
            <person name="Andersen M.R."/>
        </authorList>
    </citation>
    <scope>NUCLEOTIDE SEQUENCE [LARGE SCALE GENOMIC DNA]</scope>
    <source>
        <strain evidence="2 3">CBS 756.74</strain>
    </source>
</reference>
<proteinExistence type="predicted"/>
<keyword evidence="1" id="KW-0812">Transmembrane</keyword>
<dbReference type="RefSeq" id="XP_070899148.1">
    <property type="nucleotide sequence ID" value="XM_071045629.1"/>
</dbReference>
<organism evidence="2 3">
    <name type="scientific">Aspergillus pseudodeflectus</name>
    <dbReference type="NCBI Taxonomy" id="176178"/>
    <lineage>
        <taxon>Eukaryota</taxon>
        <taxon>Fungi</taxon>
        <taxon>Dikarya</taxon>
        <taxon>Ascomycota</taxon>
        <taxon>Pezizomycotina</taxon>
        <taxon>Eurotiomycetes</taxon>
        <taxon>Eurotiomycetidae</taxon>
        <taxon>Eurotiales</taxon>
        <taxon>Aspergillaceae</taxon>
        <taxon>Aspergillus</taxon>
        <taxon>Aspergillus subgen. Nidulantes</taxon>
    </lineage>
</organism>
<name>A0ABR4KCQ0_9EURO</name>
<evidence type="ECO:0000256" key="1">
    <source>
        <dbReference type="SAM" id="Phobius"/>
    </source>
</evidence>
<sequence length="174" mass="19838">MTLAFSALRNFIDKADRFNDGALFLRHKVLITSTATFFPILMESLAGDSHRVPNPSPPYHHLQYLGIRHGNREDPRRHPPHYCRHRPLFSAVPKERYPMARTDRMGKRQHTIHVVIAIDSYGTSSLPNFVNVIIVFAVATVVAESFFITFQILRSTAPQGLISAWVVKVDPHNR</sequence>
<gene>
    <name evidence="2" type="ORF">BJX68DRAFT_266860</name>
</gene>
<protein>
    <submittedName>
        <fullName evidence="2">Uncharacterized protein</fullName>
    </submittedName>
</protein>
<dbReference type="GeneID" id="98160793"/>
<evidence type="ECO:0000313" key="3">
    <source>
        <dbReference type="Proteomes" id="UP001610444"/>
    </source>
</evidence>
<feature type="transmembrane region" description="Helical" evidence="1">
    <location>
        <begin position="129"/>
        <end position="153"/>
    </location>
</feature>
<keyword evidence="1" id="KW-1133">Transmembrane helix</keyword>
<dbReference type="Proteomes" id="UP001610444">
    <property type="component" value="Unassembled WGS sequence"/>
</dbReference>